<dbReference type="AlphaFoldDB" id="A0A8H3LD38"/>
<organism evidence="1 2">
    <name type="scientific">Rhizophagus clarus</name>
    <dbReference type="NCBI Taxonomy" id="94130"/>
    <lineage>
        <taxon>Eukaryota</taxon>
        <taxon>Fungi</taxon>
        <taxon>Fungi incertae sedis</taxon>
        <taxon>Mucoromycota</taxon>
        <taxon>Glomeromycotina</taxon>
        <taxon>Glomeromycetes</taxon>
        <taxon>Glomerales</taxon>
        <taxon>Glomeraceae</taxon>
        <taxon>Rhizophagus</taxon>
    </lineage>
</organism>
<proteinExistence type="predicted"/>
<accession>A0A8H3LD38</accession>
<comment type="caution">
    <text evidence="1">The sequence shown here is derived from an EMBL/GenBank/DDBJ whole genome shotgun (WGS) entry which is preliminary data.</text>
</comment>
<sequence>MRLSSLVKASNLSYYLRKKPTMVGTRTFETQNDKTLTPIVVPDDSGVKSEDLYEKLSEKFNVKHLSDSTKELDEIKGILFGNFHRPFALQGLLFPKRQAYVDYFSDLNILGTDYLREYSSQLFVDFEQRNFIIKSNE</sequence>
<evidence type="ECO:0000313" key="1">
    <source>
        <dbReference type="EMBL" id="GES84924.1"/>
    </source>
</evidence>
<dbReference type="Proteomes" id="UP000615446">
    <property type="component" value="Unassembled WGS sequence"/>
</dbReference>
<protein>
    <submittedName>
        <fullName evidence="1">Uncharacterized protein</fullName>
    </submittedName>
</protein>
<reference evidence="1" key="1">
    <citation type="submission" date="2019-10" db="EMBL/GenBank/DDBJ databases">
        <title>Conservation and host-specific expression of non-tandemly repeated heterogenous ribosome RNA gene in arbuscular mycorrhizal fungi.</title>
        <authorList>
            <person name="Maeda T."/>
            <person name="Kobayashi Y."/>
            <person name="Nakagawa T."/>
            <person name="Ezawa T."/>
            <person name="Yamaguchi K."/>
            <person name="Bino T."/>
            <person name="Nishimoto Y."/>
            <person name="Shigenobu S."/>
            <person name="Kawaguchi M."/>
        </authorList>
    </citation>
    <scope>NUCLEOTIDE SEQUENCE</scope>
    <source>
        <strain evidence="1">HR1</strain>
    </source>
</reference>
<name>A0A8H3LD38_9GLOM</name>
<dbReference type="EMBL" id="BLAL01000087">
    <property type="protein sequence ID" value="GES84924.1"/>
    <property type="molecule type" value="Genomic_DNA"/>
</dbReference>
<gene>
    <name evidence="1" type="ORF">RCL2_001201100</name>
</gene>
<evidence type="ECO:0000313" key="2">
    <source>
        <dbReference type="Proteomes" id="UP000615446"/>
    </source>
</evidence>